<dbReference type="InterPro" id="IPR002347">
    <property type="entry name" value="SDR_fam"/>
</dbReference>
<evidence type="ECO:0000313" key="4">
    <source>
        <dbReference type="Proteomes" id="UP001431429"/>
    </source>
</evidence>
<dbReference type="InterPro" id="IPR036291">
    <property type="entry name" value="NAD(P)-bd_dom_sf"/>
</dbReference>
<dbReference type="EMBL" id="JAMQAW010000007">
    <property type="protein sequence ID" value="MCM2388303.1"/>
    <property type="molecule type" value="Genomic_DNA"/>
</dbReference>
<sequence length="260" mass="27520">MTTPWRNAMKVAIVTGASSGIGQSAAIEIAKRGTGIILTYGNNPQGGLETVAAIEKEGGTAVALPLDLGETGYFGPFRDTVADVLRDTWQRDTFDYLVNNAGFAHTSLIEDTTEEMFDRLMGVLLKGPYFLTQKLLPLIADGGAIVNTSSNSAATAGLEPGYSAYASMKGGLNVLTRYMAKEFSTRGIRVNAVSPGSTRTRIADDAFTRFPEVVPALAAKTALGRVGEPDDIGAMIATLVSDESRWVTAQNIEVSGGYNL</sequence>
<comment type="caution">
    <text evidence="3">The sequence shown here is derived from an EMBL/GenBank/DDBJ whole genome shotgun (WGS) entry which is preliminary data.</text>
</comment>
<dbReference type="Gene3D" id="3.40.50.720">
    <property type="entry name" value="NAD(P)-binding Rossmann-like Domain"/>
    <property type="match status" value="1"/>
</dbReference>
<gene>
    <name evidence="3" type="ORF">NBG84_08325</name>
</gene>
<name>A0ABT0UI32_9ACTN</name>
<dbReference type="PANTHER" id="PTHR43639:SF1">
    <property type="entry name" value="SHORT-CHAIN DEHYDROGENASE_REDUCTASE FAMILY PROTEIN"/>
    <property type="match status" value="1"/>
</dbReference>
<dbReference type="Proteomes" id="UP001431429">
    <property type="component" value="Unassembled WGS sequence"/>
</dbReference>
<dbReference type="SUPFAM" id="SSF51735">
    <property type="entry name" value="NAD(P)-binding Rossmann-fold domains"/>
    <property type="match status" value="1"/>
</dbReference>
<dbReference type="PANTHER" id="PTHR43639">
    <property type="entry name" value="OXIDOREDUCTASE, SHORT-CHAIN DEHYDROGENASE/REDUCTASE FAMILY (AFU_ORTHOLOGUE AFUA_5G02870)"/>
    <property type="match status" value="1"/>
</dbReference>
<proteinExistence type="inferred from homology"/>
<accession>A0ABT0UI32</accession>
<dbReference type="RefSeq" id="WP_250918644.1">
    <property type="nucleotide sequence ID" value="NZ_JAMQAW010000007.1"/>
</dbReference>
<dbReference type="PRINTS" id="PR00080">
    <property type="entry name" value="SDRFAMILY"/>
</dbReference>
<evidence type="ECO:0000313" key="3">
    <source>
        <dbReference type="EMBL" id="MCM2388303.1"/>
    </source>
</evidence>
<organism evidence="3 4">
    <name type="scientific">Streptomyces albipurpureus</name>
    <dbReference type="NCBI Taxonomy" id="2897419"/>
    <lineage>
        <taxon>Bacteria</taxon>
        <taxon>Bacillati</taxon>
        <taxon>Actinomycetota</taxon>
        <taxon>Actinomycetes</taxon>
        <taxon>Kitasatosporales</taxon>
        <taxon>Streptomycetaceae</taxon>
        <taxon>Streptomyces</taxon>
    </lineage>
</organism>
<keyword evidence="4" id="KW-1185">Reference proteome</keyword>
<dbReference type="PRINTS" id="PR00081">
    <property type="entry name" value="GDHRDH"/>
</dbReference>
<dbReference type="Pfam" id="PF13561">
    <property type="entry name" value="adh_short_C2"/>
    <property type="match status" value="1"/>
</dbReference>
<reference evidence="3" key="1">
    <citation type="submission" date="2022-06" db="EMBL/GenBank/DDBJ databases">
        <title>Genome public.</title>
        <authorList>
            <person name="Sun Q."/>
        </authorList>
    </citation>
    <scope>NUCLEOTIDE SEQUENCE</scope>
    <source>
        <strain evidence="3">CWNU-1</strain>
    </source>
</reference>
<evidence type="ECO:0000256" key="1">
    <source>
        <dbReference type="ARBA" id="ARBA00006484"/>
    </source>
</evidence>
<comment type="similarity">
    <text evidence="1">Belongs to the short-chain dehydrogenases/reductases (SDR) family.</text>
</comment>
<protein>
    <submittedName>
        <fullName evidence="3">SDR family oxidoreductase</fullName>
    </submittedName>
</protein>
<keyword evidence="2" id="KW-0560">Oxidoreductase</keyword>
<evidence type="ECO:0000256" key="2">
    <source>
        <dbReference type="ARBA" id="ARBA00023002"/>
    </source>
</evidence>